<organism evidence="2">
    <name type="scientific">marine sediment metagenome</name>
    <dbReference type="NCBI Taxonomy" id="412755"/>
    <lineage>
        <taxon>unclassified sequences</taxon>
        <taxon>metagenomes</taxon>
        <taxon>ecological metagenomes</taxon>
    </lineage>
</organism>
<reference evidence="2" key="1">
    <citation type="journal article" date="2015" name="Nature">
        <title>Complex archaea that bridge the gap between prokaryotes and eukaryotes.</title>
        <authorList>
            <person name="Spang A."/>
            <person name="Saw J.H."/>
            <person name="Jorgensen S.L."/>
            <person name="Zaremba-Niedzwiedzka K."/>
            <person name="Martijn J."/>
            <person name="Lind A.E."/>
            <person name="van Eijk R."/>
            <person name="Schleper C."/>
            <person name="Guy L."/>
            <person name="Ettema T.J."/>
        </authorList>
    </citation>
    <scope>NUCLEOTIDE SEQUENCE</scope>
</reference>
<keyword evidence="1" id="KW-1133">Transmembrane helix</keyword>
<dbReference type="EMBL" id="LAZR01051342">
    <property type="protein sequence ID" value="KKK85372.1"/>
    <property type="molecule type" value="Genomic_DNA"/>
</dbReference>
<evidence type="ECO:0000313" key="2">
    <source>
        <dbReference type="EMBL" id="KKK85372.1"/>
    </source>
</evidence>
<comment type="caution">
    <text evidence="2">The sequence shown here is derived from an EMBL/GenBank/DDBJ whole genome shotgun (WGS) entry which is preliminary data.</text>
</comment>
<keyword evidence="1" id="KW-0812">Transmembrane</keyword>
<name>A0A0F8YVA3_9ZZZZ</name>
<feature type="transmembrane region" description="Helical" evidence="1">
    <location>
        <begin position="12"/>
        <end position="31"/>
    </location>
</feature>
<keyword evidence="1" id="KW-0472">Membrane</keyword>
<gene>
    <name evidence="2" type="ORF">LCGC14_2773990</name>
</gene>
<evidence type="ECO:0000256" key="1">
    <source>
        <dbReference type="SAM" id="Phobius"/>
    </source>
</evidence>
<feature type="non-terminal residue" evidence="2">
    <location>
        <position position="39"/>
    </location>
</feature>
<proteinExistence type="predicted"/>
<protein>
    <submittedName>
        <fullName evidence="2">Uncharacterized protein</fullName>
    </submittedName>
</protein>
<dbReference type="AlphaFoldDB" id="A0A0F8YVA3"/>
<accession>A0A0F8YVA3</accession>
<sequence>MKRYLKINKKRNLFLISGFILILTITGFFIYHTNKPIFS</sequence>